<keyword evidence="9 12" id="KW-0443">Lipid metabolism</keyword>
<dbReference type="EC" id="3.2.1.45" evidence="5 12"/>
<evidence type="ECO:0000256" key="11">
    <source>
        <dbReference type="ARBA" id="ARBA00051345"/>
    </source>
</evidence>
<gene>
    <name evidence="16" type="ORF">HCN44_003342</name>
</gene>
<evidence type="ECO:0000256" key="4">
    <source>
        <dbReference type="ARBA" id="ARBA00005382"/>
    </source>
</evidence>
<dbReference type="GO" id="GO:0030163">
    <property type="term" value="P:protein catabolic process"/>
    <property type="evidence" value="ECO:0007669"/>
    <property type="project" value="UniProtKB-ARBA"/>
</dbReference>
<comment type="similarity">
    <text evidence="4 12">Belongs to the glycosyl hydrolase 30 family.</text>
</comment>
<feature type="domain" description="Glycosyl hydrolase family 30 TIM-barrel" evidence="14">
    <location>
        <begin position="94"/>
        <end position="439"/>
    </location>
</feature>
<dbReference type="GO" id="GO:0032006">
    <property type="term" value="P:regulation of TOR signaling"/>
    <property type="evidence" value="ECO:0007669"/>
    <property type="project" value="UniProtKB-ARBA"/>
</dbReference>
<evidence type="ECO:0000256" key="3">
    <source>
        <dbReference type="ARBA" id="ARBA00004991"/>
    </source>
</evidence>
<dbReference type="Pfam" id="PF17189">
    <property type="entry name" value="Glyco_hydro_30C"/>
    <property type="match status" value="1"/>
</dbReference>
<comment type="catalytic activity">
    <reaction evidence="11">
        <text>an N-acyl-1-beta-D-glucosyl-15-methylhexadecasphing-4-enine + H2O = an N-acyl-15-methylhexadecasphing-4-enine + D-glucose</text>
        <dbReference type="Rhea" id="RHEA:34755"/>
        <dbReference type="ChEBI" id="CHEBI:4167"/>
        <dbReference type="ChEBI" id="CHEBI:15377"/>
        <dbReference type="ChEBI" id="CHEBI:70815"/>
        <dbReference type="ChEBI" id="CHEBI:70846"/>
    </reaction>
    <physiologicalReaction direction="left-to-right" evidence="11">
        <dbReference type="Rhea" id="RHEA:34756"/>
    </physiologicalReaction>
</comment>
<dbReference type="EMBL" id="JACMRX010000002">
    <property type="protein sequence ID" value="KAF7994252.1"/>
    <property type="molecule type" value="Genomic_DNA"/>
</dbReference>
<dbReference type="GO" id="GO:0005774">
    <property type="term" value="C:vacuolar membrane"/>
    <property type="evidence" value="ECO:0007669"/>
    <property type="project" value="UniProtKB-ARBA"/>
</dbReference>
<evidence type="ECO:0000256" key="2">
    <source>
        <dbReference type="ARBA" id="ARBA00004760"/>
    </source>
</evidence>
<evidence type="ECO:0000313" key="17">
    <source>
        <dbReference type="Proteomes" id="UP000639338"/>
    </source>
</evidence>
<comment type="catalytic activity">
    <reaction evidence="10">
        <text>a beta-D-glucosylceramide + H2O = an N-acyl-sphingoid base + D-glucose</text>
        <dbReference type="Rhea" id="RHEA:81447"/>
        <dbReference type="ChEBI" id="CHEBI:4167"/>
        <dbReference type="ChEBI" id="CHEBI:15377"/>
        <dbReference type="ChEBI" id="CHEBI:83264"/>
        <dbReference type="ChEBI" id="CHEBI:83273"/>
    </reaction>
    <physiologicalReaction direction="left-to-right" evidence="10">
        <dbReference type="Rhea" id="RHEA:81448"/>
    </physiologicalReaction>
</comment>
<evidence type="ECO:0000256" key="13">
    <source>
        <dbReference type="SAM" id="SignalP"/>
    </source>
</evidence>
<evidence type="ECO:0000256" key="8">
    <source>
        <dbReference type="ARBA" id="ARBA00022919"/>
    </source>
</evidence>
<comment type="pathway">
    <text evidence="3">Sphingolipid metabolism.</text>
</comment>
<dbReference type="GO" id="GO:0006680">
    <property type="term" value="P:glucosylceramide catabolic process"/>
    <property type="evidence" value="ECO:0007669"/>
    <property type="project" value="TreeGrafter"/>
</dbReference>
<dbReference type="PANTHER" id="PTHR11069:SF23">
    <property type="entry name" value="LYSOSOMAL ACID GLUCOSYLCERAMIDASE"/>
    <property type="match status" value="1"/>
</dbReference>
<dbReference type="PRINTS" id="PR00843">
    <property type="entry name" value="GLHYDRLASE30"/>
</dbReference>
<dbReference type="GO" id="GO:0005764">
    <property type="term" value="C:lysosome"/>
    <property type="evidence" value="ECO:0007669"/>
    <property type="project" value="UniProtKB-ARBA"/>
</dbReference>
<protein>
    <recommendedName>
        <fullName evidence="5 12">Glucosylceramidase</fullName>
        <ecNumber evidence="5 12">3.2.1.45</ecNumber>
    </recommendedName>
</protein>
<dbReference type="GO" id="GO:0007040">
    <property type="term" value="P:lysosome organization"/>
    <property type="evidence" value="ECO:0007669"/>
    <property type="project" value="UniProtKB-ARBA"/>
</dbReference>
<dbReference type="GO" id="GO:0010605">
    <property type="term" value="P:negative regulation of macromolecule metabolic process"/>
    <property type="evidence" value="ECO:0007669"/>
    <property type="project" value="UniProtKB-ARBA"/>
</dbReference>
<dbReference type="GO" id="GO:0004348">
    <property type="term" value="F:glucosylceramidase activity"/>
    <property type="evidence" value="ECO:0007669"/>
    <property type="project" value="UniProtKB-EC"/>
</dbReference>
<dbReference type="GO" id="GO:0051246">
    <property type="term" value="P:regulation of protein metabolic process"/>
    <property type="evidence" value="ECO:0007669"/>
    <property type="project" value="UniProtKB-ARBA"/>
</dbReference>
<dbReference type="GO" id="GO:0006914">
    <property type="term" value="P:autophagy"/>
    <property type="evidence" value="ECO:0007669"/>
    <property type="project" value="UniProtKB-ARBA"/>
</dbReference>
<feature type="signal peptide" evidence="13">
    <location>
        <begin position="1"/>
        <end position="19"/>
    </location>
</feature>
<comment type="pathway">
    <text evidence="2">Lipid metabolism; sphingolipid metabolism.</text>
</comment>
<dbReference type="FunFam" id="3.20.20.80:FF:000030">
    <property type="entry name" value="Lysosomal acid glucosylceramidase"/>
    <property type="match status" value="1"/>
</dbReference>
<dbReference type="PANTHER" id="PTHR11069">
    <property type="entry name" value="GLUCOSYLCERAMIDASE"/>
    <property type="match status" value="1"/>
</dbReference>
<dbReference type="GO" id="GO:0016758">
    <property type="term" value="F:hexosyltransferase activity"/>
    <property type="evidence" value="ECO:0007669"/>
    <property type="project" value="UniProtKB-ARBA"/>
</dbReference>
<dbReference type="SUPFAM" id="SSF51445">
    <property type="entry name" value="(Trans)glycosidases"/>
    <property type="match status" value="1"/>
</dbReference>
<evidence type="ECO:0000256" key="7">
    <source>
        <dbReference type="ARBA" id="ARBA00022801"/>
    </source>
</evidence>
<organism evidence="16 17">
    <name type="scientific">Aphidius gifuensis</name>
    <name type="common">Parasitoid wasp</name>
    <dbReference type="NCBI Taxonomy" id="684658"/>
    <lineage>
        <taxon>Eukaryota</taxon>
        <taxon>Metazoa</taxon>
        <taxon>Ecdysozoa</taxon>
        <taxon>Arthropoda</taxon>
        <taxon>Hexapoda</taxon>
        <taxon>Insecta</taxon>
        <taxon>Pterygota</taxon>
        <taxon>Neoptera</taxon>
        <taxon>Endopterygota</taxon>
        <taxon>Hymenoptera</taxon>
        <taxon>Apocrita</taxon>
        <taxon>Ichneumonoidea</taxon>
        <taxon>Braconidae</taxon>
        <taxon>Aphidiinae</taxon>
        <taxon>Aphidius</taxon>
    </lineage>
</organism>
<comment type="catalytic activity">
    <reaction evidence="1">
        <text>a beta-D-glucosyl-(1&lt;-&gt;1')-N-acylsphing-4-enine + H2O = an N-acylsphing-4-enine + D-glucose</text>
        <dbReference type="Rhea" id="RHEA:13269"/>
        <dbReference type="ChEBI" id="CHEBI:4167"/>
        <dbReference type="ChEBI" id="CHEBI:15377"/>
        <dbReference type="ChEBI" id="CHEBI:22801"/>
        <dbReference type="ChEBI" id="CHEBI:52639"/>
        <dbReference type="EC" id="3.2.1.45"/>
    </reaction>
    <physiologicalReaction direction="left-to-right" evidence="1">
        <dbReference type="Rhea" id="RHEA:13270"/>
    </physiologicalReaction>
</comment>
<keyword evidence="17" id="KW-1185">Reference proteome</keyword>
<dbReference type="InterPro" id="IPR017853">
    <property type="entry name" value="GH"/>
</dbReference>
<keyword evidence="8 12" id="KW-0746">Sphingolipid metabolism</keyword>
<dbReference type="InterPro" id="IPR033453">
    <property type="entry name" value="Glyco_hydro_30_TIM-barrel"/>
</dbReference>
<evidence type="ECO:0000256" key="12">
    <source>
        <dbReference type="RuleBase" id="RU361188"/>
    </source>
</evidence>
<feature type="chain" id="PRO_5032771452" description="Glucosylceramidase" evidence="13">
    <location>
        <begin position="20"/>
        <end position="508"/>
    </location>
</feature>
<dbReference type="Proteomes" id="UP000639338">
    <property type="component" value="Unassembled WGS sequence"/>
</dbReference>
<evidence type="ECO:0000259" key="14">
    <source>
        <dbReference type="Pfam" id="PF02055"/>
    </source>
</evidence>
<dbReference type="SUPFAM" id="SSF51011">
    <property type="entry name" value="Glycosyl hydrolase domain"/>
    <property type="match status" value="1"/>
</dbReference>
<name>A0A834XYZ9_APHGI</name>
<keyword evidence="6 13" id="KW-0732">Signal</keyword>
<dbReference type="GO" id="GO:0006066">
    <property type="term" value="P:alcohol metabolic process"/>
    <property type="evidence" value="ECO:0007669"/>
    <property type="project" value="UniProtKB-ARBA"/>
</dbReference>
<dbReference type="InterPro" id="IPR001139">
    <property type="entry name" value="Glyco_hydro_30"/>
</dbReference>
<dbReference type="OrthoDB" id="2160638at2759"/>
<evidence type="ECO:0000256" key="1">
    <source>
        <dbReference type="ARBA" id="ARBA00001013"/>
    </source>
</evidence>
<evidence type="ECO:0000256" key="6">
    <source>
        <dbReference type="ARBA" id="ARBA00022729"/>
    </source>
</evidence>
<accession>A0A834XYZ9</accession>
<dbReference type="GO" id="GO:0005102">
    <property type="term" value="F:signaling receptor binding"/>
    <property type="evidence" value="ECO:0007669"/>
    <property type="project" value="UniProtKB-ARBA"/>
</dbReference>
<evidence type="ECO:0000259" key="15">
    <source>
        <dbReference type="Pfam" id="PF17189"/>
    </source>
</evidence>
<feature type="domain" description="Glycosyl hydrolase family 30 beta sandwich" evidence="15">
    <location>
        <begin position="442"/>
        <end position="504"/>
    </location>
</feature>
<dbReference type="GO" id="GO:0008202">
    <property type="term" value="P:steroid metabolic process"/>
    <property type="evidence" value="ECO:0007669"/>
    <property type="project" value="UniProtKB-ARBA"/>
</dbReference>
<reference evidence="16 17" key="1">
    <citation type="submission" date="2020-08" db="EMBL/GenBank/DDBJ databases">
        <title>Aphidius gifuensis genome sequencing and assembly.</title>
        <authorList>
            <person name="Du Z."/>
        </authorList>
    </citation>
    <scope>NUCLEOTIDE SEQUENCE [LARGE SCALE GENOMIC DNA]</scope>
    <source>
        <strain evidence="16">YNYX2018</strain>
        <tissue evidence="16">Adults</tissue>
    </source>
</reference>
<dbReference type="GO" id="GO:0042391">
    <property type="term" value="P:regulation of membrane potential"/>
    <property type="evidence" value="ECO:0007669"/>
    <property type="project" value="UniProtKB-ARBA"/>
</dbReference>
<comment type="caution">
    <text evidence="16">The sequence shown here is derived from an EMBL/GenBank/DDBJ whole genome shotgun (WGS) entry which is preliminary data.</text>
</comment>
<evidence type="ECO:0000256" key="10">
    <source>
        <dbReference type="ARBA" id="ARBA00050474"/>
    </source>
</evidence>
<keyword evidence="7 12" id="KW-0378">Hydrolase</keyword>
<dbReference type="AlphaFoldDB" id="A0A834XYZ9"/>
<keyword evidence="12" id="KW-0326">Glycosidase</keyword>
<evidence type="ECO:0000256" key="5">
    <source>
        <dbReference type="ARBA" id="ARBA00012658"/>
    </source>
</evidence>
<sequence>MMDVFLLISVFCIIEFSKADNCIPRKFPDGIVCVCNATYCDSIEIDVPPKEKFRSYISSKDGKRFEVEDGDFSTEITNDGIVFSLSSTRTYQTINGFGGAFTDSTGININKLSNATREQLLQTYFSKRGSSYSLCRVPVGGTDFSTRPYTLDDSPDDYKLEKFSLTNEDHEYKIPYMKKGLEINPKLKFVSASWSAPAWMKTNNNIRGFLGKLQSQYYQIYANYLVKFLEAYKNQNLPIWAISTGNEPLDPLIPFVPINDMLWTPASVTNWVVNNFGPTLEHSNSSETIILALDDQRFLLPWAIDQMYKTNKNIDKYISGIAVHWYGDIISSVNVFDKIHKKYPNKFLLMSEACSGSFPEPKGVILGSWERGENYIKSIIEDMNHWITGWVDWDLVLDRNGGPTWVNNIVDSPIIVNPETDEFFKQPMYYALAHVSKFVPPGSVRIKIVGLNLWVQSTAFKTPDNNIVILLHNPANRKKKLNIVDEDENKIIGIEIDQRSIRTIIYKK</sequence>
<dbReference type="Pfam" id="PF02055">
    <property type="entry name" value="Glyco_hydro_30"/>
    <property type="match status" value="1"/>
</dbReference>
<dbReference type="InterPro" id="IPR033452">
    <property type="entry name" value="GH30_C"/>
</dbReference>
<proteinExistence type="inferred from homology"/>
<dbReference type="Gene3D" id="3.20.20.80">
    <property type="entry name" value="Glycosidases"/>
    <property type="match status" value="1"/>
</dbReference>
<dbReference type="GO" id="GO:0016241">
    <property type="term" value="P:regulation of macroautophagy"/>
    <property type="evidence" value="ECO:0007669"/>
    <property type="project" value="UniProtKB-ARBA"/>
</dbReference>
<evidence type="ECO:0000313" key="16">
    <source>
        <dbReference type="EMBL" id="KAF7994252.1"/>
    </source>
</evidence>
<evidence type="ECO:0000256" key="9">
    <source>
        <dbReference type="ARBA" id="ARBA00023098"/>
    </source>
</evidence>